<feature type="domain" description="HTH tetR-type" evidence="5">
    <location>
        <begin position="37"/>
        <end position="97"/>
    </location>
</feature>
<sequence>MTVESPRSAVQRSLGLDRDKLPGLGADEQAALHQPGPGAKQRVLVTADRLFYDEGIRTVGVDRLISESSVTKATFYKHFGSKDNLVLDYINRRHEAAVAIVDEIRAGAEGSAIGVLRGIVSAITAGMQASAFRGCPFINAAAEFSEAAHPVRLVVVAHRDWYTEMLVDLFKGAGHPLPGDAADEFALARDGALVGGYAGDAIAAAAALARVSDRLFADCAAN</sequence>
<keyword evidence="7" id="KW-1185">Reference proteome</keyword>
<dbReference type="PRINTS" id="PR00455">
    <property type="entry name" value="HTHTETR"/>
</dbReference>
<comment type="caution">
    <text evidence="6">The sequence shown here is derived from an EMBL/GenBank/DDBJ whole genome shotgun (WGS) entry which is preliminary data.</text>
</comment>
<evidence type="ECO:0000313" key="7">
    <source>
        <dbReference type="Proteomes" id="UP001501295"/>
    </source>
</evidence>
<name>A0ABP8VPN9_9MICO</name>
<evidence type="ECO:0000256" key="1">
    <source>
        <dbReference type="ARBA" id="ARBA00023015"/>
    </source>
</evidence>
<dbReference type="InterPro" id="IPR009057">
    <property type="entry name" value="Homeodomain-like_sf"/>
</dbReference>
<dbReference type="InterPro" id="IPR036271">
    <property type="entry name" value="Tet_transcr_reg_TetR-rel_C_sf"/>
</dbReference>
<dbReference type="Gene3D" id="1.10.357.10">
    <property type="entry name" value="Tetracycline Repressor, domain 2"/>
    <property type="match status" value="1"/>
</dbReference>
<dbReference type="PANTHER" id="PTHR47506">
    <property type="entry name" value="TRANSCRIPTIONAL REGULATORY PROTEIN"/>
    <property type="match status" value="1"/>
</dbReference>
<dbReference type="InterPro" id="IPR001647">
    <property type="entry name" value="HTH_TetR"/>
</dbReference>
<keyword evidence="1" id="KW-0805">Transcription regulation</keyword>
<dbReference type="Proteomes" id="UP001501295">
    <property type="component" value="Unassembled WGS sequence"/>
</dbReference>
<dbReference type="SUPFAM" id="SSF46689">
    <property type="entry name" value="Homeodomain-like"/>
    <property type="match status" value="1"/>
</dbReference>
<reference evidence="7" key="1">
    <citation type="journal article" date="2019" name="Int. J. Syst. Evol. Microbiol.">
        <title>The Global Catalogue of Microorganisms (GCM) 10K type strain sequencing project: providing services to taxonomists for standard genome sequencing and annotation.</title>
        <authorList>
            <consortium name="The Broad Institute Genomics Platform"/>
            <consortium name="The Broad Institute Genome Sequencing Center for Infectious Disease"/>
            <person name="Wu L."/>
            <person name="Ma J."/>
        </authorList>
    </citation>
    <scope>NUCLEOTIDE SEQUENCE [LARGE SCALE GENOMIC DNA]</scope>
    <source>
        <strain evidence="7">JCM 18956</strain>
    </source>
</reference>
<keyword evidence="2 4" id="KW-0238">DNA-binding</keyword>
<dbReference type="Pfam" id="PF00440">
    <property type="entry name" value="TetR_N"/>
    <property type="match status" value="1"/>
</dbReference>
<proteinExistence type="predicted"/>
<organism evidence="6 7">
    <name type="scientific">Frondihabitans cladoniiphilus</name>
    <dbReference type="NCBI Taxonomy" id="715785"/>
    <lineage>
        <taxon>Bacteria</taxon>
        <taxon>Bacillati</taxon>
        <taxon>Actinomycetota</taxon>
        <taxon>Actinomycetes</taxon>
        <taxon>Micrococcales</taxon>
        <taxon>Microbacteriaceae</taxon>
        <taxon>Frondihabitans</taxon>
    </lineage>
</organism>
<evidence type="ECO:0000313" key="6">
    <source>
        <dbReference type="EMBL" id="GAA4669336.1"/>
    </source>
</evidence>
<evidence type="ECO:0000256" key="3">
    <source>
        <dbReference type="ARBA" id="ARBA00023163"/>
    </source>
</evidence>
<feature type="DNA-binding region" description="H-T-H motif" evidence="4">
    <location>
        <begin position="60"/>
        <end position="79"/>
    </location>
</feature>
<keyword evidence="3" id="KW-0804">Transcription</keyword>
<protein>
    <recommendedName>
        <fullName evidence="5">HTH tetR-type domain-containing protein</fullName>
    </recommendedName>
</protein>
<dbReference type="SUPFAM" id="SSF48498">
    <property type="entry name" value="Tetracyclin repressor-like, C-terminal domain"/>
    <property type="match status" value="1"/>
</dbReference>
<evidence type="ECO:0000256" key="2">
    <source>
        <dbReference type="ARBA" id="ARBA00023125"/>
    </source>
</evidence>
<dbReference type="PANTHER" id="PTHR47506:SF1">
    <property type="entry name" value="HTH-TYPE TRANSCRIPTIONAL REGULATOR YJDC"/>
    <property type="match status" value="1"/>
</dbReference>
<evidence type="ECO:0000259" key="5">
    <source>
        <dbReference type="PROSITE" id="PS50977"/>
    </source>
</evidence>
<gene>
    <name evidence="6" type="ORF">GCM10025780_10570</name>
</gene>
<dbReference type="PROSITE" id="PS50977">
    <property type="entry name" value="HTH_TETR_2"/>
    <property type="match status" value="1"/>
</dbReference>
<dbReference type="RefSeq" id="WP_345374071.1">
    <property type="nucleotide sequence ID" value="NZ_BAABLM010000002.1"/>
</dbReference>
<dbReference type="EMBL" id="BAABLM010000002">
    <property type="protein sequence ID" value="GAA4669336.1"/>
    <property type="molecule type" value="Genomic_DNA"/>
</dbReference>
<evidence type="ECO:0000256" key="4">
    <source>
        <dbReference type="PROSITE-ProRule" id="PRU00335"/>
    </source>
</evidence>
<accession>A0ABP8VPN9</accession>